<evidence type="ECO:0000313" key="2">
    <source>
        <dbReference type="EMBL" id="TDO40589.1"/>
    </source>
</evidence>
<comment type="caution">
    <text evidence="2">The sequence shown here is derived from an EMBL/GenBank/DDBJ whole genome shotgun (WGS) entry which is preliminary data.</text>
</comment>
<dbReference type="Proteomes" id="UP000294901">
    <property type="component" value="Unassembled WGS sequence"/>
</dbReference>
<evidence type="ECO:0000256" key="1">
    <source>
        <dbReference type="SAM" id="MobiDB-lite"/>
    </source>
</evidence>
<name>A0A4R6JVE9_9ACTN</name>
<dbReference type="AlphaFoldDB" id="A0A4R6JVE9"/>
<dbReference type="EMBL" id="SNWR01000001">
    <property type="protein sequence ID" value="TDO40589.1"/>
    <property type="molecule type" value="Genomic_DNA"/>
</dbReference>
<evidence type="ECO:0000313" key="3">
    <source>
        <dbReference type="Proteomes" id="UP000294901"/>
    </source>
</evidence>
<proteinExistence type="predicted"/>
<organism evidence="2 3">
    <name type="scientific">Paractinoplanes brasiliensis</name>
    <dbReference type="NCBI Taxonomy" id="52695"/>
    <lineage>
        <taxon>Bacteria</taxon>
        <taxon>Bacillati</taxon>
        <taxon>Actinomycetota</taxon>
        <taxon>Actinomycetes</taxon>
        <taxon>Micromonosporales</taxon>
        <taxon>Micromonosporaceae</taxon>
        <taxon>Paractinoplanes</taxon>
    </lineage>
</organism>
<keyword evidence="3" id="KW-1185">Reference proteome</keyword>
<protein>
    <submittedName>
        <fullName evidence="2">Uncharacterized protein</fullName>
    </submittedName>
</protein>
<reference evidence="2 3" key="1">
    <citation type="submission" date="2019-03" db="EMBL/GenBank/DDBJ databases">
        <title>Sequencing the genomes of 1000 actinobacteria strains.</title>
        <authorList>
            <person name="Klenk H.-P."/>
        </authorList>
    </citation>
    <scope>NUCLEOTIDE SEQUENCE [LARGE SCALE GENOMIC DNA]</scope>
    <source>
        <strain evidence="2 3">DSM 43805</strain>
    </source>
</reference>
<gene>
    <name evidence="2" type="ORF">C8E87_4304</name>
</gene>
<sequence>MTACTERQLAAADDGLAREGQKGMTMEAQS</sequence>
<feature type="region of interest" description="Disordered" evidence="1">
    <location>
        <begin position="1"/>
        <end position="30"/>
    </location>
</feature>
<accession>A0A4R6JVE9</accession>